<name>A0ABR2MGZ4_9ASPA</name>
<dbReference type="InterPro" id="IPR050156">
    <property type="entry name" value="TC-AMP_synthase_SUA5"/>
</dbReference>
<dbReference type="EMBL" id="JBBWWR010000007">
    <property type="protein sequence ID" value="KAK8963142.1"/>
    <property type="molecule type" value="Genomic_DNA"/>
</dbReference>
<dbReference type="SUPFAM" id="SSF55821">
    <property type="entry name" value="YrdC/RibB"/>
    <property type="match status" value="1"/>
</dbReference>
<dbReference type="EC" id="2.7.7.87" evidence="3"/>
<evidence type="ECO:0000256" key="6">
    <source>
        <dbReference type="ARBA" id="ARBA00022679"/>
    </source>
</evidence>
<feature type="domain" description="YrdC-like" evidence="8">
    <location>
        <begin position="15"/>
        <end position="204"/>
    </location>
</feature>
<organism evidence="9 10">
    <name type="scientific">Platanthera guangdongensis</name>
    <dbReference type="NCBI Taxonomy" id="2320717"/>
    <lineage>
        <taxon>Eukaryota</taxon>
        <taxon>Viridiplantae</taxon>
        <taxon>Streptophyta</taxon>
        <taxon>Embryophyta</taxon>
        <taxon>Tracheophyta</taxon>
        <taxon>Spermatophyta</taxon>
        <taxon>Magnoliopsida</taxon>
        <taxon>Liliopsida</taxon>
        <taxon>Asparagales</taxon>
        <taxon>Orchidaceae</taxon>
        <taxon>Orchidoideae</taxon>
        <taxon>Orchideae</taxon>
        <taxon>Orchidinae</taxon>
        <taxon>Platanthera</taxon>
    </lineage>
</organism>
<dbReference type="PANTHER" id="PTHR17490">
    <property type="entry name" value="SUA5"/>
    <property type="match status" value="1"/>
</dbReference>
<evidence type="ECO:0000313" key="10">
    <source>
        <dbReference type="Proteomes" id="UP001412067"/>
    </source>
</evidence>
<accession>A0ABR2MGZ4</accession>
<comment type="catalytic activity">
    <reaction evidence="7">
        <text>L-threonine + hydrogencarbonate + ATP = L-threonylcarbamoyladenylate + diphosphate + H2O</text>
        <dbReference type="Rhea" id="RHEA:36407"/>
        <dbReference type="ChEBI" id="CHEBI:15377"/>
        <dbReference type="ChEBI" id="CHEBI:17544"/>
        <dbReference type="ChEBI" id="CHEBI:30616"/>
        <dbReference type="ChEBI" id="CHEBI:33019"/>
        <dbReference type="ChEBI" id="CHEBI:57926"/>
        <dbReference type="ChEBI" id="CHEBI:73682"/>
        <dbReference type="EC" id="2.7.7.87"/>
    </reaction>
</comment>
<protein>
    <recommendedName>
        <fullName evidence="4">Threonylcarbamoyl-AMP synthase</fullName>
        <ecNumber evidence="3">2.7.7.87</ecNumber>
    </recommendedName>
</protein>
<keyword evidence="6" id="KW-0808">Transferase</keyword>
<dbReference type="Proteomes" id="UP001412067">
    <property type="component" value="Unassembled WGS sequence"/>
</dbReference>
<reference evidence="9 10" key="1">
    <citation type="journal article" date="2022" name="Nat. Plants">
        <title>Genomes of leafy and leafless Platanthera orchids illuminate the evolution of mycoheterotrophy.</title>
        <authorList>
            <person name="Li M.H."/>
            <person name="Liu K.W."/>
            <person name="Li Z."/>
            <person name="Lu H.C."/>
            <person name="Ye Q.L."/>
            <person name="Zhang D."/>
            <person name="Wang J.Y."/>
            <person name="Li Y.F."/>
            <person name="Zhong Z.M."/>
            <person name="Liu X."/>
            <person name="Yu X."/>
            <person name="Liu D.K."/>
            <person name="Tu X.D."/>
            <person name="Liu B."/>
            <person name="Hao Y."/>
            <person name="Liao X.Y."/>
            <person name="Jiang Y.T."/>
            <person name="Sun W.H."/>
            <person name="Chen J."/>
            <person name="Chen Y.Q."/>
            <person name="Ai Y."/>
            <person name="Zhai J.W."/>
            <person name="Wu S.S."/>
            <person name="Zhou Z."/>
            <person name="Hsiao Y.Y."/>
            <person name="Wu W.L."/>
            <person name="Chen Y.Y."/>
            <person name="Lin Y.F."/>
            <person name="Hsu J.L."/>
            <person name="Li C.Y."/>
            <person name="Wang Z.W."/>
            <person name="Zhao X."/>
            <person name="Zhong W.Y."/>
            <person name="Ma X.K."/>
            <person name="Ma L."/>
            <person name="Huang J."/>
            <person name="Chen G.Z."/>
            <person name="Huang M.Z."/>
            <person name="Huang L."/>
            <person name="Peng D.H."/>
            <person name="Luo Y.B."/>
            <person name="Zou S.Q."/>
            <person name="Chen S.P."/>
            <person name="Lan S."/>
            <person name="Tsai W.C."/>
            <person name="Van de Peer Y."/>
            <person name="Liu Z.J."/>
        </authorList>
    </citation>
    <scope>NUCLEOTIDE SEQUENCE [LARGE SCALE GENOMIC DNA]</scope>
    <source>
        <strain evidence="9">Lor288</strain>
    </source>
</reference>
<gene>
    <name evidence="9" type="ORF">KSP40_PGU006185</name>
</gene>
<comment type="subcellular location">
    <subcellularLocation>
        <location evidence="1">Cytoplasm</location>
    </subcellularLocation>
</comment>
<evidence type="ECO:0000259" key="8">
    <source>
        <dbReference type="PROSITE" id="PS51163"/>
    </source>
</evidence>
<comment type="caution">
    <text evidence="9">The sequence shown here is derived from an EMBL/GenBank/DDBJ whole genome shotgun (WGS) entry which is preliminary data.</text>
</comment>
<evidence type="ECO:0000256" key="7">
    <source>
        <dbReference type="ARBA" id="ARBA00048366"/>
    </source>
</evidence>
<evidence type="ECO:0000256" key="2">
    <source>
        <dbReference type="ARBA" id="ARBA00007663"/>
    </source>
</evidence>
<evidence type="ECO:0000256" key="5">
    <source>
        <dbReference type="ARBA" id="ARBA00022490"/>
    </source>
</evidence>
<evidence type="ECO:0000256" key="4">
    <source>
        <dbReference type="ARBA" id="ARBA00015492"/>
    </source>
</evidence>
<evidence type="ECO:0000256" key="3">
    <source>
        <dbReference type="ARBA" id="ARBA00012584"/>
    </source>
</evidence>
<keyword evidence="5" id="KW-0963">Cytoplasm</keyword>
<sequence>MVQPRCLASVLLAFSRHRGKATRILPASAVVAAELETIYHLDCGCCHSSAAVERIYKVKGRKLTSPLAICVADVSDIPRFASVDGLPNSLLDSLLPGPVTVVLKRGDSSILEKTLNPGFDSIGVRVPDCNFIRSIARGSESALALTSANLSGQPSSVSPTDFEHLWHHCEYVFDGGLLKNGRAGSTLVDLTVPGSYKILRSGSALVETTAVLHSFGLDEAI</sequence>
<proteinExistence type="inferred from homology"/>
<keyword evidence="10" id="KW-1185">Reference proteome</keyword>
<dbReference type="Gene3D" id="3.90.870.10">
    <property type="entry name" value="DHBP synthase"/>
    <property type="match status" value="1"/>
</dbReference>
<comment type="similarity">
    <text evidence="2">Belongs to the SUA5 family.</text>
</comment>
<evidence type="ECO:0000256" key="1">
    <source>
        <dbReference type="ARBA" id="ARBA00004496"/>
    </source>
</evidence>
<dbReference type="InterPro" id="IPR006070">
    <property type="entry name" value="Sua5-like_dom"/>
</dbReference>
<dbReference type="PANTHER" id="PTHR17490:SF10">
    <property type="entry name" value="THREONYLCARBAMOYL-AMP SYNTHASE"/>
    <property type="match status" value="1"/>
</dbReference>
<dbReference type="Pfam" id="PF01300">
    <property type="entry name" value="Sua5_yciO_yrdC"/>
    <property type="match status" value="1"/>
</dbReference>
<dbReference type="InterPro" id="IPR017945">
    <property type="entry name" value="DHBP_synth_RibB-like_a/b_dom"/>
</dbReference>
<dbReference type="PROSITE" id="PS51163">
    <property type="entry name" value="YRDC"/>
    <property type="match status" value="1"/>
</dbReference>
<evidence type="ECO:0000313" key="9">
    <source>
        <dbReference type="EMBL" id="KAK8963142.1"/>
    </source>
</evidence>